<dbReference type="RefSeq" id="WP_103115966.1">
    <property type="nucleotide sequence ID" value="NZ_PPFX01000028.1"/>
</dbReference>
<dbReference type="InterPro" id="IPR035926">
    <property type="entry name" value="NusB-like_sf"/>
</dbReference>
<dbReference type="InterPro" id="IPR011605">
    <property type="entry name" value="NusB_fam"/>
</dbReference>
<dbReference type="OrthoDB" id="9797817at2"/>
<feature type="domain" description="NusB/RsmB/TIM44" evidence="7">
    <location>
        <begin position="9"/>
        <end position="149"/>
    </location>
</feature>
<keyword evidence="5 6" id="KW-0804">Transcription</keyword>
<dbReference type="InterPro" id="IPR006027">
    <property type="entry name" value="NusB_RsmB_TIM44"/>
</dbReference>
<reference evidence="8 9" key="1">
    <citation type="journal article" date="2018" name="Genome Announc.">
        <title>Genome Sequence of Geothermobacter sp. HR-1 Iron Reducer from the Loihi Seamount.</title>
        <authorList>
            <person name="Smith H."/>
            <person name="Abuyen K."/>
            <person name="Tremblay J."/>
            <person name="Savalia P."/>
            <person name="Perez-Rodriguez I."/>
            <person name="Emerson D."/>
            <person name="Tully B."/>
            <person name="Amend J."/>
        </authorList>
    </citation>
    <scope>NUCLEOTIDE SEQUENCE [LARGE SCALE GENOMIC DNA]</scope>
    <source>
        <strain evidence="8 9">HR-1</strain>
    </source>
</reference>
<dbReference type="Proteomes" id="UP000236340">
    <property type="component" value="Unassembled WGS sequence"/>
</dbReference>
<protein>
    <recommendedName>
        <fullName evidence="6">Transcription antitermination protein NusB</fullName>
    </recommendedName>
    <alternativeName>
        <fullName evidence="6">Antitermination factor NusB</fullName>
    </alternativeName>
</protein>
<evidence type="ECO:0000256" key="6">
    <source>
        <dbReference type="HAMAP-Rule" id="MF_00073"/>
    </source>
</evidence>
<proteinExistence type="inferred from homology"/>
<evidence type="ECO:0000256" key="4">
    <source>
        <dbReference type="ARBA" id="ARBA00023015"/>
    </source>
</evidence>
<dbReference type="PANTHER" id="PTHR11078:SF3">
    <property type="entry name" value="ANTITERMINATION NUSB DOMAIN-CONTAINING PROTEIN"/>
    <property type="match status" value="1"/>
</dbReference>
<evidence type="ECO:0000259" key="7">
    <source>
        <dbReference type="Pfam" id="PF01029"/>
    </source>
</evidence>
<evidence type="ECO:0000256" key="3">
    <source>
        <dbReference type="ARBA" id="ARBA00022884"/>
    </source>
</evidence>
<gene>
    <name evidence="6 8" type="primary">nusB</name>
    <name evidence="8" type="ORF">C2E25_11975</name>
</gene>
<keyword evidence="4 6" id="KW-0805">Transcription regulation</keyword>
<dbReference type="Pfam" id="PF01029">
    <property type="entry name" value="NusB"/>
    <property type="match status" value="1"/>
</dbReference>
<dbReference type="EMBL" id="PPFX01000028">
    <property type="protein sequence ID" value="PNU19546.1"/>
    <property type="molecule type" value="Genomic_DNA"/>
</dbReference>
<accession>A0A2K2H8A3</accession>
<sequence>MTKGIRRQGRELALKIIYSFPDQQRDIGVILDEFWTNFRFRDDLLGETVEDDAEGQPSEQVRQFAEAIASGTYQQLSFIDERLRDSSRNWSLDRMSRVDLALLRMGAYELLFCADVPTSVAINEAIEIGKRYGTRETPGFINGILDRIGKDRSGEI</sequence>
<dbReference type="GO" id="GO:0031564">
    <property type="term" value="P:transcription antitermination"/>
    <property type="evidence" value="ECO:0007669"/>
    <property type="project" value="UniProtKB-KW"/>
</dbReference>
<keyword evidence="2 6" id="KW-0889">Transcription antitermination</keyword>
<dbReference type="HAMAP" id="MF_00073">
    <property type="entry name" value="NusB"/>
    <property type="match status" value="1"/>
</dbReference>
<keyword evidence="3 6" id="KW-0694">RNA-binding</keyword>
<dbReference type="SUPFAM" id="SSF48013">
    <property type="entry name" value="NusB-like"/>
    <property type="match status" value="1"/>
</dbReference>
<dbReference type="Gene3D" id="1.10.940.10">
    <property type="entry name" value="NusB-like"/>
    <property type="match status" value="1"/>
</dbReference>
<dbReference type="PANTHER" id="PTHR11078">
    <property type="entry name" value="N UTILIZATION SUBSTANCE PROTEIN B-RELATED"/>
    <property type="match status" value="1"/>
</dbReference>
<dbReference type="GO" id="GO:0006353">
    <property type="term" value="P:DNA-templated transcription termination"/>
    <property type="evidence" value="ECO:0007669"/>
    <property type="project" value="UniProtKB-UniRule"/>
</dbReference>
<evidence type="ECO:0000313" key="9">
    <source>
        <dbReference type="Proteomes" id="UP000236340"/>
    </source>
</evidence>
<dbReference type="GO" id="GO:0005829">
    <property type="term" value="C:cytosol"/>
    <property type="evidence" value="ECO:0007669"/>
    <property type="project" value="TreeGrafter"/>
</dbReference>
<comment type="function">
    <text evidence="6">Involved in transcription antitermination. Required for transcription of ribosomal RNA (rRNA) genes. Binds specifically to the boxA antiterminator sequence of the ribosomal RNA (rrn) operons.</text>
</comment>
<evidence type="ECO:0000256" key="5">
    <source>
        <dbReference type="ARBA" id="ARBA00023163"/>
    </source>
</evidence>
<name>A0A2K2H8A3_9BACT</name>
<dbReference type="GO" id="GO:0003723">
    <property type="term" value="F:RNA binding"/>
    <property type="evidence" value="ECO:0007669"/>
    <property type="project" value="UniProtKB-UniRule"/>
</dbReference>
<dbReference type="AlphaFoldDB" id="A0A2K2H8A3"/>
<comment type="caution">
    <text evidence="8">The sequence shown here is derived from an EMBL/GenBank/DDBJ whole genome shotgun (WGS) entry which is preliminary data.</text>
</comment>
<comment type="similarity">
    <text evidence="1 6">Belongs to the NusB family.</text>
</comment>
<evidence type="ECO:0000256" key="1">
    <source>
        <dbReference type="ARBA" id="ARBA00005952"/>
    </source>
</evidence>
<evidence type="ECO:0000313" key="8">
    <source>
        <dbReference type="EMBL" id="PNU19546.1"/>
    </source>
</evidence>
<dbReference type="NCBIfam" id="TIGR01951">
    <property type="entry name" value="nusB"/>
    <property type="match status" value="1"/>
</dbReference>
<evidence type="ECO:0000256" key="2">
    <source>
        <dbReference type="ARBA" id="ARBA00022814"/>
    </source>
</evidence>
<organism evidence="8 9">
    <name type="scientific">Geothermobacter hydrogeniphilus</name>
    <dbReference type="NCBI Taxonomy" id="1969733"/>
    <lineage>
        <taxon>Bacteria</taxon>
        <taxon>Pseudomonadati</taxon>
        <taxon>Thermodesulfobacteriota</taxon>
        <taxon>Desulfuromonadia</taxon>
        <taxon>Desulfuromonadales</taxon>
        <taxon>Geothermobacteraceae</taxon>
        <taxon>Geothermobacter</taxon>
    </lineage>
</organism>